<accession>A0ABM9D6H8</accession>
<evidence type="ECO:0000313" key="2">
    <source>
        <dbReference type="EMBL" id="CAH2029985.1"/>
    </source>
</evidence>
<keyword evidence="3" id="KW-1185">Reference proteome</keyword>
<organism evidence="2 3">
    <name type="scientific">Trichlorobacter ammonificans</name>
    <dbReference type="NCBI Taxonomy" id="2916410"/>
    <lineage>
        <taxon>Bacteria</taxon>
        <taxon>Pseudomonadati</taxon>
        <taxon>Thermodesulfobacteriota</taxon>
        <taxon>Desulfuromonadia</taxon>
        <taxon>Geobacterales</taxon>
        <taxon>Geobacteraceae</taxon>
        <taxon>Trichlorobacter</taxon>
    </lineage>
</organism>
<keyword evidence="1" id="KW-0975">Bacterial flagellum</keyword>
<name>A0ABM9D6H8_9BACT</name>
<dbReference type="Proteomes" id="UP001295463">
    <property type="component" value="Chromosome"/>
</dbReference>
<sequence>MNISQIGGIGGSLQSFASPATQFTDTLANASGSGGKLNPASGFASETGAAGMTQAFGVSSPQASSSVAETAGKFFKELVNKVNDMQQQSDVAIQQLATGENRNLHETITRRREGQHILPVHVAGAQQGA</sequence>
<reference evidence="2 3" key="1">
    <citation type="submission" date="2022-03" db="EMBL/GenBank/DDBJ databases">
        <authorList>
            <person name="Koch H."/>
        </authorList>
    </citation>
    <scope>NUCLEOTIDE SEQUENCE [LARGE SCALE GENOMIC DNA]</scope>
    <source>
        <strain evidence="2 3">G1</strain>
    </source>
</reference>
<protein>
    <submittedName>
        <fullName evidence="2">Uncharacterized protein</fullName>
    </submittedName>
</protein>
<dbReference type="Pfam" id="PF02049">
    <property type="entry name" value="FliE"/>
    <property type="match status" value="1"/>
</dbReference>
<dbReference type="InterPro" id="IPR001624">
    <property type="entry name" value="FliE"/>
</dbReference>
<gene>
    <name evidence="2" type="ORF">GEAMG1_0163</name>
</gene>
<evidence type="ECO:0000256" key="1">
    <source>
        <dbReference type="ARBA" id="ARBA00023143"/>
    </source>
</evidence>
<evidence type="ECO:0000313" key="3">
    <source>
        <dbReference type="Proteomes" id="UP001295463"/>
    </source>
</evidence>
<proteinExistence type="predicted"/>
<dbReference type="EMBL" id="OW150024">
    <property type="protein sequence ID" value="CAH2029985.1"/>
    <property type="molecule type" value="Genomic_DNA"/>
</dbReference>